<sequence>MSSLVNVVPQKVVLAETAVKGRASIPIDAVVVEGNCEVDAKILTGESFPVAKQKDSTTTGMSEDCVIARIAKIVDEAQNNKSRTPSYEMKYIKLIKTNPTIQRNITAYKAVVVILKLVGFCEGIVTDEMGKVEAYLMLKRNDPDLLWLAKASLEICIS</sequence>
<dbReference type="SUPFAM" id="SSF81653">
    <property type="entry name" value="Calcium ATPase, transduction domain A"/>
    <property type="match status" value="1"/>
</dbReference>
<dbReference type="Pfam" id="PF00122">
    <property type="entry name" value="E1-E2_ATPase"/>
    <property type="match status" value="1"/>
</dbReference>
<protein>
    <submittedName>
        <fullName evidence="2">Heavy metal atpase 2</fullName>
    </submittedName>
</protein>
<organism evidence="2 3">
    <name type="scientific">Striga asiatica</name>
    <name type="common">Asiatic witchweed</name>
    <name type="synonym">Buchnera asiatica</name>
    <dbReference type="NCBI Taxonomy" id="4170"/>
    <lineage>
        <taxon>Eukaryota</taxon>
        <taxon>Viridiplantae</taxon>
        <taxon>Streptophyta</taxon>
        <taxon>Embryophyta</taxon>
        <taxon>Tracheophyta</taxon>
        <taxon>Spermatophyta</taxon>
        <taxon>Magnoliopsida</taxon>
        <taxon>eudicotyledons</taxon>
        <taxon>Gunneridae</taxon>
        <taxon>Pentapetalae</taxon>
        <taxon>asterids</taxon>
        <taxon>lamiids</taxon>
        <taxon>Lamiales</taxon>
        <taxon>Orobanchaceae</taxon>
        <taxon>Buchnereae</taxon>
        <taxon>Striga</taxon>
    </lineage>
</organism>
<gene>
    <name evidence="2" type="ORF">STAS_02615</name>
</gene>
<dbReference type="EMBL" id="BKCP01001336">
    <property type="protein sequence ID" value="GER26935.1"/>
    <property type="molecule type" value="Genomic_DNA"/>
</dbReference>
<comment type="caution">
    <text evidence="2">The sequence shown here is derived from an EMBL/GenBank/DDBJ whole genome shotgun (WGS) entry which is preliminary data.</text>
</comment>
<reference evidence="3" key="1">
    <citation type="journal article" date="2019" name="Curr. Biol.">
        <title>Genome Sequence of Striga asiatica Provides Insight into the Evolution of Plant Parasitism.</title>
        <authorList>
            <person name="Yoshida S."/>
            <person name="Kim S."/>
            <person name="Wafula E.K."/>
            <person name="Tanskanen J."/>
            <person name="Kim Y.M."/>
            <person name="Honaas L."/>
            <person name="Yang Z."/>
            <person name="Spallek T."/>
            <person name="Conn C.E."/>
            <person name="Ichihashi Y."/>
            <person name="Cheong K."/>
            <person name="Cui S."/>
            <person name="Der J.P."/>
            <person name="Gundlach H."/>
            <person name="Jiao Y."/>
            <person name="Hori C."/>
            <person name="Ishida J.K."/>
            <person name="Kasahara H."/>
            <person name="Kiba T."/>
            <person name="Kim M.S."/>
            <person name="Koo N."/>
            <person name="Laohavisit A."/>
            <person name="Lee Y.H."/>
            <person name="Lumba S."/>
            <person name="McCourt P."/>
            <person name="Mortimer J.C."/>
            <person name="Mutuku J.M."/>
            <person name="Nomura T."/>
            <person name="Sasaki-Sekimoto Y."/>
            <person name="Seto Y."/>
            <person name="Wang Y."/>
            <person name="Wakatake T."/>
            <person name="Sakakibara H."/>
            <person name="Demura T."/>
            <person name="Yamaguchi S."/>
            <person name="Yoneyama K."/>
            <person name="Manabe R.I."/>
            <person name="Nelson D.C."/>
            <person name="Schulman A.H."/>
            <person name="Timko M.P."/>
            <person name="dePamphilis C.W."/>
            <person name="Choi D."/>
            <person name="Shirasu K."/>
        </authorList>
    </citation>
    <scope>NUCLEOTIDE SEQUENCE [LARGE SCALE GENOMIC DNA]</scope>
    <source>
        <strain evidence="3">cv. UVA1</strain>
    </source>
</reference>
<dbReference type="PANTHER" id="PTHR47796:SF1">
    <property type="entry name" value="OS08G0500800 PROTEIN"/>
    <property type="match status" value="1"/>
</dbReference>
<evidence type="ECO:0000313" key="3">
    <source>
        <dbReference type="Proteomes" id="UP000325081"/>
    </source>
</evidence>
<dbReference type="SUPFAM" id="SSF143503">
    <property type="entry name" value="PUG domain-like"/>
    <property type="match status" value="1"/>
</dbReference>
<evidence type="ECO:0000313" key="2">
    <source>
        <dbReference type="EMBL" id="GER26935.1"/>
    </source>
</evidence>
<feature type="domain" description="P-type ATPase A" evidence="1">
    <location>
        <begin position="19"/>
        <end position="57"/>
    </location>
</feature>
<name>A0A5A7P288_STRAF</name>
<keyword evidence="3" id="KW-1185">Reference proteome</keyword>
<dbReference type="InterPro" id="IPR008250">
    <property type="entry name" value="ATPase_P-typ_transduc_dom_A_sf"/>
</dbReference>
<dbReference type="PANTHER" id="PTHR47796">
    <property type="entry name" value="ZINC METALLOPROTEINASE-LIKE PROTEIN"/>
    <property type="match status" value="1"/>
</dbReference>
<accession>A0A5A7P288</accession>
<dbReference type="Proteomes" id="UP000325081">
    <property type="component" value="Unassembled WGS sequence"/>
</dbReference>
<dbReference type="OrthoDB" id="1746240at2759"/>
<dbReference type="InterPro" id="IPR036339">
    <property type="entry name" value="PUB-like_dom_sf"/>
</dbReference>
<dbReference type="Gene3D" id="2.70.150.10">
    <property type="entry name" value="Calcium-transporting ATPase, cytoplasmic transduction domain A"/>
    <property type="match status" value="1"/>
</dbReference>
<proteinExistence type="predicted"/>
<dbReference type="InterPro" id="IPR059000">
    <property type="entry name" value="ATPase_P-type_domA"/>
</dbReference>
<dbReference type="AlphaFoldDB" id="A0A5A7P288"/>
<evidence type="ECO:0000259" key="1">
    <source>
        <dbReference type="Pfam" id="PF00122"/>
    </source>
</evidence>